<evidence type="ECO:0000259" key="8">
    <source>
        <dbReference type="SMART" id="SM00968"/>
    </source>
</evidence>
<proteinExistence type="inferred from homology"/>
<keyword evidence="4 7" id="KW-0067">ATP-binding</keyword>
<dbReference type="InterPro" id="IPR003395">
    <property type="entry name" value="RecF/RecN/SMC_N"/>
</dbReference>
<keyword evidence="3 7" id="KW-0547">Nucleotide-binding</keyword>
<dbReference type="NCBIfam" id="TIGR02168">
    <property type="entry name" value="SMC_prok_B"/>
    <property type="match status" value="1"/>
</dbReference>
<feature type="coiled-coil region" evidence="7">
    <location>
        <begin position="762"/>
        <end position="927"/>
    </location>
</feature>
<name>A0A662Z3T3_9STAP</name>
<dbReference type="InterPro" id="IPR011890">
    <property type="entry name" value="SMC_prok"/>
</dbReference>
<dbReference type="AlphaFoldDB" id="A0A662Z3T3"/>
<comment type="subunit">
    <text evidence="7">Homodimer.</text>
</comment>
<feature type="binding site" evidence="7">
    <location>
        <begin position="33"/>
        <end position="40"/>
    </location>
    <ligand>
        <name>ATP</name>
        <dbReference type="ChEBI" id="CHEBI:30616"/>
    </ligand>
</feature>
<protein>
    <recommendedName>
        <fullName evidence="7">Chromosome partition protein Smc</fullName>
    </recommendedName>
</protein>
<evidence type="ECO:0000256" key="4">
    <source>
        <dbReference type="ARBA" id="ARBA00022840"/>
    </source>
</evidence>
<dbReference type="GO" id="GO:0005524">
    <property type="term" value="F:ATP binding"/>
    <property type="evidence" value="ECO:0007669"/>
    <property type="project" value="UniProtKB-UniRule"/>
</dbReference>
<dbReference type="FunFam" id="3.40.50.300:FF:000901">
    <property type="entry name" value="Chromosome partition protein Smc"/>
    <property type="match status" value="1"/>
</dbReference>
<dbReference type="GO" id="GO:0005737">
    <property type="term" value="C:cytoplasm"/>
    <property type="evidence" value="ECO:0007669"/>
    <property type="project" value="UniProtKB-SubCell"/>
</dbReference>
<keyword evidence="2 7" id="KW-0963">Cytoplasm</keyword>
<feature type="domain" description="SMC hinge" evidence="8">
    <location>
        <begin position="519"/>
        <end position="638"/>
    </location>
</feature>
<dbReference type="SMART" id="SM00968">
    <property type="entry name" value="SMC_hinge"/>
    <property type="match status" value="1"/>
</dbReference>
<evidence type="ECO:0000313" key="10">
    <source>
        <dbReference type="Proteomes" id="UP000243605"/>
    </source>
</evidence>
<keyword evidence="10" id="KW-1185">Reference proteome</keyword>
<dbReference type="RefSeq" id="WP_091472884.1">
    <property type="nucleotide sequence ID" value="NZ_FOIT01000001.1"/>
</dbReference>
<evidence type="ECO:0000313" key="9">
    <source>
        <dbReference type="EMBL" id="SEV81431.1"/>
    </source>
</evidence>
<dbReference type="Gene3D" id="1.20.1060.20">
    <property type="match status" value="1"/>
</dbReference>
<dbReference type="InterPro" id="IPR036277">
    <property type="entry name" value="SMC_hinge_sf"/>
</dbReference>
<dbReference type="Pfam" id="PF06470">
    <property type="entry name" value="SMC_hinge"/>
    <property type="match status" value="1"/>
</dbReference>
<organism evidence="9 10">
    <name type="scientific">Aliicoccus persicus</name>
    <dbReference type="NCBI Taxonomy" id="930138"/>
    <lineage>
        <taxon>Bacteria</taxon>
        <taxon>Bacillati</taxon>
        <taxon>Bacillota</taxon>
        <taxon>Bacilli</taxon>
        <taxon>Bacillales</taxon>
        <taxon>Staphylococcaceae</taxon>
        <taxon>Aliicoccus</taxon>
    </lineage>
</organism>
<evidence type="ECO:0000256" key="7">
    <source>
        <dbReference type="HAMAP-Rule" id="MF_01894"/>
    </source>
</evidence>
<dbReference type="PANTHER" id="PTHR43977">
    <property type="entry name" value="STRUCTURAL MAINTENANCE OF CHROMOSOMES PROTEIN 3"/>
    <property type="match status" value="1"/>
</dbReference>
<dbReference type="Gene3D" id="3.40.50.300">
    <property type="entry name" value="P-loop containing nucleotide triphosphate hydrolases"/>
    <property type="match status" value="2"/>
</dbReference>
<reference evidence="9 10" key="1">
    <citation type="submission" date="2016-10" db="EMBL/GenBank/DDBJ databases">
        <authorList>
            <person name="Varghese N."/>
            <person name="Submissions S."/>
        </authorList>
    </citation>
    <scope>NUCLEOTIDE SEQUENCE [LARGE SCALE GENOMIC DNA]</scope>
    <source>
        <strain evidence="9 10">IBRC-M10081</strain>
    </source>
</reference>
<comment type="similarity">
    <text evidence="7">Belongs to the SMC family.</text>
</comment>
<dbReference type="GO" id="GO:0007062">
    <property type="term" value="P:sister chromatid cohesion"/>
    <property type="evidence" value="ECO:0007669"/>
    <property type="project" value="InterPro"/>
</dbReference>
<comment type="function">
    <text evidence="7">Required for chromosome condensation and partitioning.</text>
</comment>
<sequence length="1177" mass="134437">MVYLKTIESHGFKSFADKVTIQFDRGVTGVVGPNGSGKSNITDAIRWVLGEQSAKTIRGTTMQDVIFSGTDTRKPLNSAYVKLILSNESRDLKVDKDEVHILRKLYRSGESEYYLNNEKCRLKEIAELFMDSGLGKNAYNIISQGEVDQVLKAKPEDRRHLIEEAAGVMKYKSRKKESEKKLDDTIENLSRVNDIIKELSSRVEQLSHESAVAKEYKALYDEMKESDIAVTVFDVESINQKVKDIQAEIESSESEVSRTQDKILQHNTEMQRLEENEMRLSEDRRDAQQALLQATRQSEQLSGNIRLYKERKENQSKAASELHDDKEKLVNNINKSKETIASLEDEIKALKQSIQVDRKEKKNLGNTLESYLEDDASETESLRDEFFELSVKKTTAENKEKSRIEALERRDSFMSAQREKLNHEEREFESIIDNIQSLEEVLEKESSTIEALSNQLIQSEKEQEEKNLAMTEAKDKVEAAVSYMAKQRDRLEMLENIADSYQGFYPGVRAVLSKKDQLNGVTGAVSELFSVAKQYVTALDTALGASAQNIVMDSEEDAKQAIQYLRNARQGFATFLPLNTIKPRFLSQDIERALGTAPVQFHRLIDIVTFDDKNRAVAEHLLANTLVTETIEDATKLARALKYRVKIVTTNGDTLMPGGAMSGGSKAKGTSVLETKNEIETIQNNLKRYEAETEAFKADYQKKEEDYATTTEKNNELESKLSEARMNHDENRQSLMAKTMRRDTLQDSIESLKGTVQPIEEDNEASEDIDEIERQLEAIRSRLSMLNASDEEKRQTIEKMNEQIRTLERNVDSTTIHLNHKEEDLSEALELLEDHQVRLERIDIQIEALSQDLSSIDIDALKAEQHSQDKAIETLELELSDIDVALSDIKRQLKSYEQSKEEASQKIDALNQKLRSNTGQFEKLNTQLETKLSYLESEYKTTYEKEKETFEVPTDIDEKRKRIRLHKQAIEELGPVNLNAIEEFETVNTRYEFLREQESDLLEAHSTLTAIIKDMDEEVSRRFKEVYDEVNMHFKEVFTEMFGGGRAELRLTEPENYLESGIEILAEPPGKRLSSLSLLSGGERALTTISLLFSILKVRVSPFIILDEVEAALDEANVIRYARYLKELSKDSQFIVITHRKGTMEYSDRLFGLTMAERGVTTTISVDLNNYEEVIGE</sequence>
<comment type="subcellular location">
    <subcellularLocation>
        <location evidence="1 7">Cytoplasm</location>
    </subcellularLocation>
</comment>
<dbReference type="GO" id="GO:0016887">
    <property type="term" value="F:ATP hydrolysis activity"/>
    <property type="evidence" value="ECO:0007669"/>
    <property type="project" value="InterPro"/>
</dbReference>
<dbReference type="OrthoDB" id="9808768at2"/>
<dbReference type="GO" id="GO:0003677">
    <property type="term" value="F:DNA binding"/>
    <property type="evidence" value="ECO:0007669"/>
    <property type="project" value="UniProtKB-UniRule"/>
</dbReference>
<dbReference type="GO" id="GO:0005694">
    <property type="term" value="C:chromosome"/>
    <property type="evidence" value="ECO:0007669"/>
    <property type="project" value="InterPro"/>
</dbReference>
<keyword evidence="5 7" id="KW-0175">Coiled coil</keyword>
<evidence type="ECO:0000256" key="3">
    <source>
        <dbReference type="ARBA" id="ARBA00022741"/>
    </source>
</evidence>
<evidence type="ECO:0000256" key="5">
    <source>
        <dbReference type="ARBA" id="ARBA00023054"/>
    </source>
</evidence>
<evidence type="ECO:0000256" key="6">
    <source>
        <dbReference type="ARBA" id="ARBA00023125"/>
    </source>
</evidence>
<dbReference type="GO" id="GO:0007059">
    <property type="term" value="P:chromosome segregation"/>
    <property type="evidence" value="ECO:0007669"/>
    <property type="project" value="UniProtKB-UniRule"/>
</dbReference>
<feature type="coiled-coil region" evidence="7">
    <location>
        <begin position="168"/>
        <end position="209"/>
    </location>
</feature>
<feature type="coiled-coil region" evidence="7">
    <location>
        <begin position="235"/>
        <end position="360"/>
    </location>
</feature>
<evidence type="ECO:0000256" key="2">
    <source>
        <dbReference type="ARBA" id="ARBA00022490"/>
    </source>
</evidence>
<feature type="coiled-coil region" evidence="7">
    <location>
        <begin position="672"/>
        <end position="734"/>
    </location>
</feature>
<accession>A0A662Z3T3</accession>
<dbReference type="GO" id="GO:0006260">
    <property type="term" value="P:DNA replication"/>
    <property type="evidence" value="ECO:0007669"/>
    <property type="project" value="UniProtKB-UniRule"/>
</dbReference>
<feature type="coiled-coil region" evidence="7">
    <location>
        <begin position="404"/>
        <end position="474"/>
    </location>
</feature>
<dbReference type="InterPro" id="IPR010935">
    <property type="entry name" value="SMC_hinge"/>
</dbReference>
<dbReference type="GO" id="GO:0030261">
    <property type="term" value="P:chromosome condensation"/>
    <property type="evidence" value="ECO:0007669"/>
    <property type="project" value="InterPro"/>
</dbReference>
<dbReference type="PIRSF" id="PIRSF005719">
    <property type="entry name" value="SMC"/>
    <property type="match status" value="1"/>
</dbReference>
<dbReference type="EMBL" id="FOIT01000001">
    <property type="protein sequence ID" value="SEV81431.1"/>
    <property type="molecule type" value="Genomic_DNA"/>
</dbReference>
<dbReference type="Pfam" id="PF02463">
    <property type="entry name" value="SMC_N"/>
    <property type="match status" value="2"/>
</dbReference>
<dbReference type="InterPro" id="IPR024704">
    <property type="entry name" value="SMC"/>
</dbReference>
<comment type="domain">
    <text evidence="7">Contains large globular domains required for ATP hydrolysis at each terminus and a third globular domain forming a flexible hinge near the middle of the molecule. These domains are separated by coiled-coil structures.</text>
</comment>
<dbReference type="SUPFAM" id="SSF52540">
    <property type="entry name" value="P-loop containing nucleoside triphosphate hydrolases"/>
    <property type="match status" value="1"/>
</dbReference>
<dbReference type="InterPro" id="IPR027417">
    <property type="entry name" value="P-loop_NTPase"/>
</dbReference>
<dbReference type="HAMAP" id="MF_01894">
    <property type="entry name" value="Smc_prok"/>
    <property type="match status" value="1"/>
</dbReference>
<dbReference type="Gene3D" id="3.30.70.1620">
    <property type="match status" value="1"/>
</dbReference>
<evidence type="ECO:0000256" key="1">
    <source>
        <dbReference type="ARBA" id="ARBA00004496"/>
    </source>
</evidence>
<dbReference type="FunFam" id="3.40.50.300:FF:000984">
    <property type="entry name" value="Chromosome partition protein Smc"/>
    <property type="match status" value="1"/>
</dbReference>
<dbReference type="SUPFAM" id="SSF75553">
    <property type="entry name" value="Smc hinge domain"/>
    <property type="match status" value="1"/>
</dbReference>
<gene>
    <name evidence="7" type="primary">smc</name>
    <name evidence="9" type="ORF">SAMN05192557_0160</name>
</gene>
<keyword evidence="6 7" id="KW-0238">DNA-binding</keyword>
<dbReference type="Proteomes" id="UP000243605">
    <property type="component" value="Unassembled WGS sequence"/>
</dbReference>